<keyword evidence="1" id="KW-0732">Signal</keyword>
<name>A0ABD2PXQ2_9PLAT</name>
<dbReference type="AlphaFoldDB" id="A0ABD2PXQ2"/>
<evidence type="ECO:0000313" key="3">
    <source>
        <dbReference type="Proteomes" id="UP001626550"/>
    </source>
</evidence>
<dbReference type="Proteomes" id="UP001626550">
    <property type="component" value="Unassembled WGS sequence"/>
</dbReference>
<sequence>MCKRLFLLGLVLLFITEYAVAEKSYFYTLVSCESQDDIANTLPSQCTIDGKLDFGTDSCPTYRIKCSNQMTRENQAKLTRSVGDRAKTDLPLQEDPIVENIVVKQINPV</sequence>
<accession>A0ABD2PXQ2</accession>
<proteinExistence type="predicted"/>
<evidence type="ECO:0000256" key="1">
    <source>
        <dbReference type="SAM" id="SignalP"/>
    </source>
</evidence>
<feature type="signal peptide" evidence="1">
    <location>
        <begin position="1"/>
        <end position="21"/>
    </location>
</feature>
<evidence type="ECO:0000313" key="2">
    <source>
        <dbReference type="EMBL" id="KAL3312054.1"/>
    </source>
</evidence>
<dbReference type="EMBL" id="JBJKFK010001885">
    <property type="protein sequence ID" value="KAL3312054.1"/>
    <property type="molecule type" value="Genomic_DNA"/>
</dbReference>
<protein>
    <recommendedName>
        <fullName evidence="4">Secreted protein</fullName>
    </recommendedName>
</protein>
<gene>
    <name evidence="2" type="ORF">Ciccas_009359</name>
</gene>
<evidence type="ECO:0008006" key="4">
    <source>
        <dbReference type="Google" id="ProtNLM"/>
    </source>
</evidence>
<feature type="chain" id="PRO_5044894967" description="Secreted protein" evidence="1">
    <location>
        <begin position="22"/>
        <end position="109"/>
    </location>
</feature>
<organism evidence="2 3">
    <name type="scientific">Cichlidogyrus casuarinus</name>
    <dbReference type="NCBI Taxonomy" id="1844966"/>
    <lineage>
        <taxon>Eukaryota</taxon>
        <taxon>Metazoa</taxon>
        <taxon>Spiralia</taxon>
        <taxon>Lophotrochozoa</taxon>
        <taxon>Platyhelminthes</taxon>
        <taxon>Monogenea</taxon>
        <taxon>Monopisthocotylea</taxon>
        <taxon>Dactylogyridea</taxon>
        <taxon>Ancyrocephalidae</taxon>
        <taxon>Cichlidogyrus</taxon>
    </lineage>
</organism>
<keyword evidence="3" id="KW-1185">Reference proteome</keyword>
<comment type="caution">
    <text evidence="2">The sequence shown here is derived from an EMBL/GenBank/DDBJ whole genome shotgun (WGS) entry which is preliminary data.</text>
</comment>
<reference evidence="2 3" key="1">
    <citation type="submission" date="2024-11" db="EMBL/GenBank/DDBJ databases">
        <title>Adaptive evolution of stress response genes in parasites aligns with host niche diversity.</title>
        <authorList>
            <person name="Hahn C."/>
            <person name="Resl P."/>
        </authorList>
    </citation>
    <scope>NUCLEOTIDE SEQUENCE [LARGE SCALE GENOMIC DNA]</scope>
    <source>
        <strain evidence="2">EGGRZ-B1_66</strain>
        <tissue evidence="2">Body</tissue>
    </source>
</reference>